<dbReference type="PATRIC" id="fig|742734.4.peg.2991"/>
<dbReference type="SUPFAM" id="SSF141371">
    <property type="entry name" value="PilZ domain-like"/>
    <property type="match status" value="1"/>
</dbReference>
<dbReference type="InterPro" id="IPR009875">
    <property type="entry name" value="PilZ_domain"/>
</dbReference>
<dbReference type="AlphaFoldDB" id="A0A0J9C2N8"/>
<dbReference type="Gene3D" id="2.40.10.220">
    <property type="entry name" value="predicted glycosyltransferase like domains"/>
    <property type="match status" value="1"/>
</dbReference>
<evidence type="ECO:0000313" key="2">
    <source>
        <dbReference type="EMBL" id="KMW18686.1"/>
    </source>
</evidence>
<proteinExistence type="predicted"/>
<accession>A0A0J9C2N8</accession>
<gene>
    <name evidence="2" type="ORF">HMPREF9470_02790</name>
</gene>
<evidence type="ECO:0000313" key="3">
    <source>
        <dbReference type="Proteomes" id="UP000037392"/>
    </source>
</evidence>
<feature type="domain" description="PilZ" evidence="1">
    <location>
        <begin position="92"/>
        <end position="213"/>
    </location>
</feature>
<reference evidence="2 3" key="1">
    <citation type="submission" date="2011-04" db="EMBL/GenBank/DDBJ databases">
        <title>The Genome Sequence of Clostridium citroniae WAL-19142.</title>
        <authorList>
            <consortium name="The Broad Institute Genome Sequencing Platform"/>
            <person name="Earl A."/>
            <person name="Ward D."/>
            <person name="Feldgarden M."/>
            <person name="Gevers D."/>
            <person name="Warren Y.A."/>
            <person name="Tyrrell K.L."/>
            <person name="Citron D.M."/>
            <person name="Goldstein E.J."/>
            <person name="Daigneault M."/>
            <person name="Allen-Vercoe E."/>
            <person name="Young S.K."/>
            <person name="Zeng Q."/>
            <person name="Gargeya S."/>
            <person name="Fitzgerald M."/>
            <person name="Haas B."/>
            <person name="Abouelleil A."/>
            <person name="Alvarado L."/>
            <person name="Arachchi H.M."/>
            <person name="Berlin A."/>
            <person name="Brown A."/>
            <person name="Chapman S.B."/>
            <person name="Chen Z."/>
            <person name="Dunbar C."/>
            <person name="Freedman E."/>
            <person name="Gearin G."/>
            <person name="Gellesch M."/>
            <person name="Goldberg J."/>
            <person name="Griggs A."/>
            <person name="Gujja S."/>
            <person name="Heilman E.R."/>
            <person name="Heiman D."/>
            <person name="Howarth C."/>
            <person name="Larson L."/>
            <person name="Lui A."/>
            <person name="MacDonald P.J."/>
            <person name="Mehta T."/>
            <person name="Montmayeur A."/>
            <person name="Murphy C."/>
            <person name="Neiman D."/>
            <person name="Pearson M."/>
            <person name="Priest M."/>
            <person name="Roberts A."/>
            <person name="Saif S."/>
            <person name="Shea T."/>
            <person name="Shenoy N."/>
            <person name="Sisk P."/>
            <person name="Stolte C."/>
            <person name="Sykes S."/>
            <person name="White J."/>
            <person name="Yandava C."/>
            <person name="Wortman J."/>
            <person name="Nusbaum C."/>
            <person name="Birren B."/>
        </authorList>
    </citation>
    <scope>NUCLEOTIDE SEQUENCE [LARGE SCALE GENOMIC DNA]</scope>
    <source>
        <strain evidence="2 3">WAL-19142</strain>
    </source>
</reference>
<protein>
    <recommendedName>
        <fullName evidence="1">PilZ domain-containing protein</fullName>
    </recommendedName>
</protein>
<dbReference type="GeneID" id="93163281"/>
<evidence type="ECO:0000259" key="1">
    <source>
        <dbReference type="Pfam" id="PF07238"/>
    </source>
</evidence>
<dbReference type="OrthoDB" id="1856409at2"/>
<sequence>MVELLDGYVGSSCVMKAKNNDLISMGVLHRIGKNFIDVGSSRNELPTIPYNLLVKIEVYNTQLGFKVLIGRVYLSSPKLARIIDLNEATNDERREYFRISTRDKAVIYNCMRGDELMNPGEESEHDSTGDSADYNGLKVQLVDISLGGLMFRTDEIFKINDRLNIVIPAMGDSMLFACEVRRQMNRPEGGYGYGCEFMEMATRQEDLLYRYILRRQGDQLRRIR</sequence>
<dbReference type="RefSeq" id="WP_045091196.1">
    <property type="nucleotide sequence ID" value="NZ_KQ235878.1"/>
</dbReference>
<organism evidence="2 3">
    <name type="scientific">[Clostridium] citroniae WAL-19142</name>
    <dbReference type="NCBI Taxonomy" id="742734"/>
    <lineage>
        <taxon>Bacteria</taxon>
        <taxon>Bacillati</taxon>
        <taxon>Bacillota</taxon>
        <taxon>Clostridia</taxon>
        <taxon>Lachnospirales</taxon>
        <taxon>Lachnospiraceae</taxon>
        <taxon>Enterocloster</taxon>
    </lineage>
</organism>
<comment type="caution">
    <text evidence="2">The sequence shown here is derived from an EMBL/GenBank/DDBJ whole genome shotgun (WGS) entry which is preliminary data.</text>
</comment>
<dbReference type="Pfam" id="PF07238">
    <property type="entry name" value="PilZ"/>
    <property type="match status" value="1"/>
</dbReference>
<dbReference type="Proteomes" id="UP000037392">
    <property type="component" value="Unassembled WGS sequence"/>
</dbReference>
<dbReference type="EMBL" id="ADLK01000022">
    <property type="protein sequence ID" value="KMW18686.1"/>
    <property type="molecule type" value="Genomic_DNA"/>
</dbReference>
<dbReference type="GO" id="GO:0035438">
    <property type="term" value="F:cyclic-di-GMP binding"/>
    <property type="evidence" value="ECO:0007669"/>
    <property type="project" value="InterPro"/>
</dbReference>
<name>A0A0J9C2N8_9FIRM</name>